<proteinExistence type="predicted"/>
<sequence length="47" mass="4957">MASLPFDPTRISGPFWVVTVPAEEIVKMEGLLLDLKPVSLGSCPGGT</sequence>
<organism evidence="1 2">
    <name type="scientific">Candidatus Ozemobacter sibiricus</name>
    <dbReference type="NCBI Taxonomy" id="2268124"/>
    <lineage>
        <taxon>Bacteria</taxon>
        <taxon>Candidatus Ozemobacteria</taxon>
        <taxon>Candidatus Ozemobacterales</taxon>
        <taxon>Candidatus Ozemobacteraceae</taxon>
        <taxon>Candidatus Ozemobacter</taxon>
    </lineage>
</organism>
<dbReference type="EMBL" id="QOQW01000048">
    <property type="protein sequence ID" value="RCK73930.1"/>
    <property type="molecule type" value="Genomic_DNA"/>
</dbReference>
<evidence type="ECO:0000313" key="1">
    <source>
        <dbReference type="EMBL" id="RCK73930.1"/>
    </source>
</evidence>
<evidence type="ECO:0000313" key="2">
    <source>
        <dbReference type="Proteomes" id="UP000252355"/>
    </source>
</evidence>
<accession>A0A367Z714</accession>
<gene>
    <name evidence="1" type="ORF">OZSIB_1670</name>
</gene>
<dbReference type="Proteomes" id="UP000252355">
    <property type="component" value="Unassembled WGS sequence"/>
</dbReference>
<reference evidence="1 2" key="1">
    <citation type="submission" date="2018-05" db="EMBL/GenBank/DDBJ databases">
        <title>A metagenomic window into the 2 km-deep terrestrial subsurface aquifer revealed taxonomically and functionally diverse microbial community comprising novel uncultured bacterial lineages.</title>
        <authorList>
            <person name="Kadnikov V.V."/>
            <person name="Mardanov A.V."/>
            <person name="Beletsky A.V."/>
            <person name="Banks D."/>
            <person name="Pimenov N.V."/>
            <person name="Frank Y.A."/>
            <person name="Karnachuk O.V."/>
            <person name="Ravin N.V."/>
        </authorList>
    </citation>
    <scope>NUCLEOTIDE SEQUENCE [LARGE SCALE GENOMIC DNA]</scope>
    <source>
        <strain evidence="1">BY5</strain>
    </source>
</reference>
<comment type="caution">
    <text evidence="1">The sequence shown here is derived from an EMBL/GenBank/DDBJ whole genome shotgun (WGS) entry which is preliminary data.</text>
</comment>
<name>A0A367Z714_9BACT</name>
<dbReference type="AlphaFoldDB" id="A0A367Z714"/>
<protein>
    <submittedName>
        <fullName evidence="1">Uncharacterized protein</fullName>
    </submittedName>
</protein>